<evidence type="ECO:0000259" key="5">
    <source>
        <dbReference type="PROSITE" id="PS51635"/>
    </source>
</evidence>
<dbReference type="InterPro" id="IPR002641">
    <property type="entry name" value="PNPLA_dom"/>
</dbReference>
<evidence type="ECO:0000313" key="7">
    <source>
        <dbReference type="EMBL" id="MBB3901863.1"/>
    </source>
</evidence>
<feature type="active site" description="Nucleophile" evidence="4">
    <location>
        <position position="46"/>
    </location>
</feature>
<dbReference type="GO" id="GO:0016042">
    <property type="term" value="P:lipid catabolic process"/>
    <property type="evidence" value="ECO:0007669"/>
    <property type="project" value="UniProtKB-UniRule"/>
</dbReference>
<dbReference type="AlphaFoldDB" id="A0A7W6F610"/>
<feature type="domain" description="PNPLA" evidence="5">
    <location>
        <begin position="13"/>
        <end position="218"/>
    </location>
</feature>
<reference evidence="7 8" key="3">
    <citation type="submission" date="2020-08" db="EMBL/GenBank/DDBJ databases">
        <title>Genomic Encyclopedia of Type Strains, Phase IV (KMG-IV): sequencing the most valuable type-strain genomes for metagenomic binning, comparative biology and taxonomic classification.</title>
        <authorList>
            <person name="Goeker M."/>
        </authorList>
    </citation>
    <scope>NUCLEOTIDE SEQUENCE [LARGE SCALE GENOMIC DNA]</scope>
    <source>
        <strain evidence="7 8">DSM 24105</strain>
    </source>
</reference>
<evidence type="ECO:0000313" key="6">
    <source>
        <dbReference type="EMBL" id="GLS43243.1"/>
    </source>
</evidence>
<dbReference type="Proteomes" id="UP000517759">
    <property type="component" value="Unassembled WGS sequence"/>
</dbReference>
<protein>
    <submittedName>
        <fullName evidence="6">Membrane protein</fullName>
    </submittedName>
    <submittedName>
        <fullName evidence="7">NTE family protein</fullName>
    </submittedName>
</protein>
<dbReference type="CDD" id="cd07209">
    <property type="entry name" value="Pat_hypo_Ecoli_Z1214_like"/>
    <property type="match status" value="1"/>
</dbReference>
<dbReference type="PANTHER" id="PTHR14226:SF57">
    <property type="entry name" value="BLR7027 PROTEIN"/>
    <property type="match status" value="1"/>
</dbReference>
<accession>A0A7W6F610</accession>
<feature type="active site" description="Proton acceptor" evidence="4">
    <location>
        <position position="205"/>
    </location>
</feature>
<dbReference type="SUPFAM" id="SSF52151">
    <property type="entry name" value="FabD/lysophospholipase-like"/>
    <property type="match status" value="1"/>
</dbReference>
<dbReference type="InterPro" id="IPR050301">
    <property type="entry name" value="NTE"/>
</dbReference>
<dbReference type="PROSITE" id="PS51635">
    <property type="entry name" value="PNPLA"/>
    <property type="match status" value="1"/>
</dbReference>
<keyword evidence="1 4" id="KW-0378">Hydrolase</keyword>
<reference evidence="9" key="2">
    <citation type="journal article" date="2019" name="Int. J. Syst. Evol. Microbiol.">
        <title>The Global Catalogue of Microorganisms (GCM) 10K type strain sequencing project: providing services to taxonomists for standard genome sequencing and annotation.</title>
        <authorList>
            <consortium name="The Broad Institute Genomics Platform"/>
            <consortium name="The Broad Institute Genome Sequencing Center for Infectious Disease"/>
            <person name="Wu L."/>
            <person name="Ma J."/>
        </authorList>
    </citation>
    <scope>NUCLEOTIDE SEQUENCE [LARGE SCALE GENOMIC DNA]</scope>
    <source>
        <strain evidence="9">NBRC 107710</strain>
    </source>
</reference>
<dbReference type="EMBL" id="JACIDN010000002">
    <property type="protein sequence ID" value="MBB3901863.1"/>
    <property type="molecule type" value="Genomic_DNA"/>
</dbReference>
<evidence type="ECO:0000256" key="3">
    <source>
        <dbReference type="ARBA" id="ARBA00023098"/>
    </source>
</evidence>
<dbReference type="InterPro" id="IPR016035">
    <property type="entry name" value="Acyl_Trfase/lysoPLipase"/>
</dbReference>
<comment type="caution">
    <text evidence="7">The sequence shown here is derived from an EMBL/GenBank/DDBJ whole genome shotgun (WGS) entry which is preliminary data.</text>
</comment>
<feature type="short sequence motif" description="GXGXXG" evidence="4">
    <location>
        <begin position="17"/>
        <end position="22"/>
    </location>
</feature>
<name>A0A7W6F610_9HYPH</name>
<dbReference type="InterPro" id="IPR021095">
    <property type="entry name" value="DUF3734"/>
</dbReference>
<keyword evidence="2 4" id="KW-0442">Lipid degradation</keyword>
<dbReference type="EMBL" id="BSPG01000004">
    <property type="protein sequence ID" value="GLS43243.1"/>
    <property type="molecule type" value="Genomic_DNA"/>
</dbReference>
<dbReference type="Proteomes" id="UP001156881">
    <property type="component" value="Unassembled WGS sequence"/>
</dbReference>
<evidence type="ECO:0000256" key="1">
    <source>
        <dbReference type="ARBA" id="ARBA00022801"/>
    </source>
</evidence>
<dbReference type="Gene3D" id="3.40.1090.10">
    <property type="entry name" value="Cytosolic phospholipase A2 catalytic domain"/>
    <property type="match status" value="2"/>
</dbReference>
<feature type="short sequence motif" description="DGA/G" evidence="4">
    <location>
        <begin position="205"/>
        <end position="207"/>
    </location>
</feature>
<evidence type="ECO:0000256" key="2">
    <source>
        <dbReference type="ARBA" id="ARBA00022963"/>
    </source>
</evidence>
<proteinExistence type="predicted"/>
<reference evidence="6" key="4">
    <citation type="submission" date="2023-01" db="EMBL/GenBank/DDBJ databases">
        <title>Draft genome sequence of Methylobacterium brachythecii strain NBRC 107710.</title>
        <authorList>
            <person name="Sun Q."/>
            <person name="Mori K."/>
        </authorList>
    </citation>
    <scope>NUCLEOTIDE SEQUENCE</scope>
    <source>
        <strain evidence="6">NBRC 107710</strain>
    </source>
</reference>
<evidence type="ECO:0000313" key="8">
    <source>
        <dbReference type="Proteomes" id="UP000517759"/>
    </source>
</evidence>
<dbReference type="Pfam" id="PF12536">
    <property type="entry name" value="DUF3734"/>
    <property type="match status" value="1"/>
</dbReference>
<organism evidence="7 8">
    <name type="scientific">Methylobacterium brachythecii</name>
    <dbReference type="NCBI Taxonomy" id="1176177"/>
    <lineage>
        <taxon>Bacteria</taxon>
        <taxon>Pseudomonadati</taxon>
        <taxon>Pseudomonadota</taxon>
        <taxon>Alphaproteobacteria</taxon>
        <taxon>Hyphomicrobiales</taxon>
        <taxon>Methylobacteriaceae</taxon>
        <taxon>Methylobacterium</taxon>
    </lineage>
</organism>
<dbReference type="PANTHER" id="PTHR14226">
    <property type="entry name" value="NEUROPATHY TARGET ESTERASE/SWISS CHEESE D.MELANOGASTER"/>
    <property type="match status" value="1"/>
</dbReference>
<sequence length="373" mass="41727">MSSAFESGETSVLVLQGGGALGSYQAGVYEGLHEGGIHLDWVAGISIGAINAALIAGNAPEHRVERIQQFWDQISSSLTANPWFPGEKARIAFNEASANLVATFGVPGFFSPRIPPAQFYPEGAPQALSLYDTSALKGTLERLVDFDRINHGDVRLSVGAVNVRSGNFVYFDSRRDLIIPEHVMASGALPPGFPPVEIEGESYWDGGLVSNTPLDYVLERERQRDLVVFQVDLFAAHGPMPRSLLQAAEREKDIRYSSRTRLNTDKNIEIRKAKLAFRNLIDKLPAELAQDPDVGFLRQVSHANYLTVMQLIYRRQSYEGNSKDYEFSRATMLEHWASGRNDVRRSLRHTKWRERRFTEDGVAVFDLTRDARD</sequence>
<dbReference type="Pfam" id="PF01734">
    <property type="entry name" value="Patatin"/>
    <property type="match status" value="1"/>
</dbReference>
<evidence type="ECO:0000313" key="9">
    <source>
        <dbReference type="Proteomes" id="UP001156881"/>
    </source>
</evidence>
<dbReference type="GO" id="GO:0016787">
    <property type="term" value="F:hydrolase activity"/>
    <property type="evidence" value="ECO:0007669"/>
    <property type="project" value="UniProtKB-UniRule"/>
</dbReference>
<keyword evidence="3 4" id="KW-0443">Lipid metabolism</keyword>
<feature type="short sequence motif" description="GXSXG" evidence="4">
    <location>
        <begin position="44"/>
        <end position="48"/>
    </location>
</feature>
<evidence type="ECO:0000256" key="4">
    <source>
        <dbReference type="PROSITE-ProRule" id="PRU01161"/>
    </source>
</evidence>
<keyword evidence="9" id="KW-1185">Reference proteome</keyword>
<reference evidence="6" key="1">
    <citation type="journal article" date="2014" name="Int. J. Syst. Evol. Microbiol.">
        <title>Complete genome of a new Firmicutes species belonging to the dominant human colonic microbiota ('Ruminococcus bicirculans') reveals two chromosomes and a selective capacity to utilize plant glucans.</title>
        <authorList>
            <consortium name="NISC Comparative Sequencing Program"/>
            <person name="Wegmann U."/>
            <person name="Louis P."/>
            <person name="Goesmann A."/>
            <person name="Henrissat B."/>
            <person name="Duncan S.H."/>
            <person name="Flint H.J."/>
        </authorList>
    </citation>
    <scope>NUCLEOTIDE SEQUENCE</scope>
    <source>
        <strain evidence="6">NBRC 107710</strain>
    </source>
</reference>
<gene>
    <name evidence="6" type="ORF">GCM10007884_12280</name>
    <name evidence="7" type="ORF">GGR33_001349</name>
</gene>